<keyword evidence="1" id="KW-0812">Transmembrane</keyword>
<protein>
    <submittedName>
        <fullName evidence="2">DUF5345 family protein</fullName>
    </submittedName>
</protein>
<keyword evidence="1" id="KW-0472">Membrane</keyword>
<gene>
    <name evidence="2" type="ORF">ACFSB2_17665</name>
</gene>
<feature type="transmembrane region" description="Helical" evidence="1">
    <location>
        <begin position="79"/>
        <end position="99"/>
    </location>
</feature>
<dbReference type="Proteomes" id="UP001597079">
    <property type="component" value="Unassembled WGS sequence"/>
</dbReference>
<organism evidence="2 3">
    <name type="scientific">Alicyclobacillus fodiniaquatilis</name>
    <dbReference type="NCBI Taxonomy" id="1661150"/>
    <lineage>
        <taxon>Bacteria</taxon>
        <taxon>Bacillati</taxon>
        <taxon>Bacillota</taxon>
        <taxon>Bacilli</taxon>
        <taxon>Bacillales</taxon>
        <taxon>Alicyclobacillaceae</taxon>
        <taxon>Alicyclobacillus</taxon>
    </lineage>
</organism>
<keyword evidence="1" id="KW-1133">Transmembrane helix</keyword>
<proteinExistence type="predicted"/>
<dbReference type="InterPro" id="IPR035238">
    <property type="entry name" value="DUF5345"/>
</dbReference>
<dbReference type="Pfam" id="PF17280">
    <property type="entry name" value="DUF5345"/>
    <property type="match status" value="1"/>
</dbReference>
<feature type="transmembrane region" description="Helical" evidence="1">
    <location>
        <begin position="105"/>
        <end position="124"/>
    </location>
</feature>
<comment type="caution">
    <text evidence="2">The sequence shown here is derived from an EMBL/GenBank/DDBJ whole genome shotgun (WGS) entry which is preliminary data.</text>
</comment>
<accession>A0ABW4JJQ7</accession>
<name>A0ABW4JJQ7_9BACL</name>
<evidence type="ECO:0000313" key="2">
    <source>
        <dbReference type="EMBL" id="MFD1676529.1"/>
    </source>
</evidence>
<dbReference type="RefSeq" id="WP_377944431.1">
    <property type="nucleotide sequence ID" value="NZ_JBHUCX010000067.1"/>
</dbReference>
<sequence>MKKTRTLTNEIEMKSGVREEISTSQNGEAIDMDVFESDLRCALKQVESTAPVSPPQLEQMIRLVEDTNRRQSRILQRDLALFIMIAVCAGVGWVISAILNYFVDVLIATSFVSIATIPVGWLLARREVRSS</sequence>
<evidence type="ECO:0000256" key="1">
    <source>
        <dbReference type="SAM" id="Phobius"/>
    </source>
</evidence>
<reference evidence="3" key="1">
    <citation type="journal article" date="2019" name="Int. J. Syst. Evol. Microbiol.">
        <title>The Global Catalogue of Microorganisms (GCM) 10K type strain sequencing project: providing services to taxonomists for standard genome sequencing and annotation.</title>
        <authorList>
            <consortium name="The Broad Institute Genomics Platform"/>
            <consortium name="The Broad Institute Genome Sequencing Center for Infectious Disease"/>
            <person name="Wu L."/>
            <person name="Ma J."/>
        </authorList>
    </citation>
    <scope>NUCLEOTIDE SEQUENCE [LARGE SCALE GENOMIC DNA]</scope>
    <source>
        <strain evidence="3">CGMCC 1.12286</strain>
    </source>
</reference>
<evidence type="ECO:0000313" key="3">
    <source>
        <dbReference type="Proteomes" id="UP001597079"/>
    </source>
</evidence>
<keyword evidence="3" id="KW-1185">Reference proteome</keyword>
<dbReference type="EMBL" id="JBHUCX010000067">
    <property type="protein sequence ID" value="MFD1676529.1"/>
    <property type="molecule type" value="Genomic_DNA"/>
</dbReference>